<evidence type="ECO:0000259" key="11">
    <source>
        <dbReference type="PROSITE" id="PS51177"/>
    </source>
</evidence>
<dbReference type="PROSITE" id="PS51177">
    <property type="entry name" value="LUMAZINE_BIND"/>
    <property type="match status" value="2"/>
</dbReference>
<dbReference type="PANTHER" id="PTHR21098">
    <property type="entry name" value="RIBOFLAVIN SYNTHASE ALPHA CHAIN"/>
    <property type="match status" value="1"/>
</dbReference>
<evidence type="ECO:0000256" key="7">
    <source>
        <dbReference type="ARBA" id="ARBA00022679"/>
    </source>
</evidence>
<dbReference type="SUPFAM" id="SSF63380">
    <property type="entry name" value="Riboflavin synthase domain-like"/>
    <property type="match status" value="2"/>
</dbReference>
<evidence type="ECO:0000256" key="10">
    <source>
        <dbReference type="PROSITE-ProRule" id="PRU00524"/>
    </source>
</evidence>
<evidence type="ECO:0000256" key="8">
    <source>
        <dbReference type="ARBA" id="ARBA00022737"/>
    </source>
</evidence>
<comment type="catalytic activity">
    <reaction evidence="1">
        <text>2 6,7-dimethyl-8-(1-D-ribityl)lumazine + H(+) = 5-amino-6-(D-ribitylamino)uracil + riboflavin</text>
        <dbReference type="Rhea" id="RHEA:20772"/>
        <dbReference type="ChEBI" id="CHEBI:15378"/>
        <dbReference type="ChEBI" id="CHEBI:15934"/>
        <dbReference type="ChEBI" id="CHEBI:57986"/>
        <dbReference type="ChEBI" id="CHEBI:58201"/>
        <dbReference type="EC" id="2.5.1.9"/>
    </reaction>
</comment>
<feature type="domain" description="Lumazine-binding" evidence="11">
    <location>
        <begin position="96"/>
        <end position="192"/>
    </location>
</feature>
<dbReference type="GO" id="GO:0004746">
    <property type="term" value="F:riboflavin synthase activity"/>
    <property type="evidence" value="ECO:0007669"/>
    <property type="project" value="UniProtKB-UniRule"/>
</dbReference>
<dbReference type="PANTHER" id="PTHR21098:SF12">
    <property type="entry name" value="RIBOFLAVIN SYNTHASE"/>
    <property type="match status" value="1"/>
</dbReference>
<evidence type="ECO:0000256" key="1">
    <source>
        <dbReference type="ARBA" id="ARBA00000968"/>
    </source>
</evidence>
<sequence>MFTGIIEDLGTIKSLNREGGNLHITVQSSITNELKIDQSVAHNGVCLTVVGIEGDTYTVTAIQETLDKTNLALLTQNEDVNIERAMKLGDRLDGHIVQGHVDQTATCIDKKDENGSWIFTFEYDRSLNNITIEKGSITINGVSLTVVHSQLNSFSVAIIPYTFNHTTFKSLNIGDTINLEFDVIGKYVKRLNDLRN</sequence>
<dbReference type="STRING" id="1249933.SAMN04489797_1478"/>
<accession>A0A1H1RR54</accession>
<keyword evidence="6" id="KW-0686">Riboflavin biosynthesis</keyword>
<dbReference type="FunFam" id="2.40.30.20:FF:000004">
    <property type="entry name" value="Riboflavin synthase, alpha subunit"/>
    <property type="match status" value="1"/>
</dbReference>
<evidence type="ECO:0000256" key="2">
    <source>
        <dbReference type="ARBA" id="ARBA00002803"/>
    </source>
</evidence>
<dbReference type="EC" id="2.5.1.9" evidence="4 9"/>
<keyword evidence="8" id="KW-0677">Repeat</keyword>
<dbReference type="NCBIfam" id="NF006767">
    <property type="entry name" value="PRK09289.1"/>
    <property type="match status" value="1"/>
</dbReference>
<dbReference type="GO" id="GO:0009231">
    <property type="term" value="P:riboflavin biosynthetic process"/>
    <property type="evidence" value="ECO:0007669"/>
    <property type="project" value="UniProtKB-KW"/>
</dbReference>
<dbReference type="InterPro" id="IPR026017">
    <property type="entry name" value="Lumazine-bd_dom"/>
</dbReference>
<name>A0A1H1RR54_9FLAO</name>
<dbReference type="Gene3D" id="2.40.30.20">
    <property type="match status" value="2"/>
</dbReference>
<dbReference type="InterPro" id="IPR017938">
    <property type="entry name" value="Riboflavin_synthase-like_b-brl"/>
</dbReference>
<evidence type="ECO:0000256" key="4">
    <source>
        <dbReference type="ARBA" id="ARBA00012827"/>
    </source>
</evidence>
<evidence type="ECO:0000256" key="6">
    <source>
        <dbReference type="ARBA" id="ARBA00022619"/>
    </source>
</evidence>
<protein>
    <recommendedName>
        <fullName evidence="5 9">Riboflavin synthase</fullName>
        <ecNumber evidence="4 9">2.5.1.9</ecNumber>
    </recommendedName>
</protein>
<comment type="pathway">
    <text evidence="3">Cofactor biosynthesis; riboflavin biosynthesis; riboflavin from 2-hydroxy-3-oxobutyl phosphate and 5-amino-6-(D-ribitylamino)uracil: step 2/2.</text>
</comment>
<feature type="domain" description="Lumazine-binding" evidence="11">
    <location>
        <begin position="1"/>
        <end position="95"/>
    </location>
</feature>
<dbReference type="Proteomes" id="UP000198963">
    <property type="component" value="Chromosome I"/>
</dbReference>
<comment type="function">
    <text evidence="2">Catalyzes the dismutation of two molecules of 6,7-dimethyl-8-ribityllumazine, resulting in the formation of riboflavin and 5-amino-6-(D-ribitylamino)uracil.</text>
</comment>
<evidence type="ECO:0000256" key="9">
    <source>
        <dbReference type="NCBIfam" id="TIGR00187"/>
    </source>
</evidence>
<dbReference type="NCBIfam" id="TIGR00187">
    <property type="entry name" value="ribE"/>
    <property type="match status" value="1"/>
</dbReference>
<keyword evidence="7" id="KW-0808">Transferase</keyword>
<feature type="repeat" description="Lumazine-binding" evidence="10">
    <location>
        <begin position="96"/>
        <end position="192"/>
    </location>
</feature>
<reference evidence="12 13" key="1">
    <citation type="submission" date="2016-10" db="EMBL/GenBank/DDBJ databases">
        <authorList>
            <person name="Varghese N."/>
            <person name="Submissions S."/>
        </authorList>
    </citation>
    <scope>NUCLEOTIDE SEQUENCE [LARGE SCALE GENOMIC DNA]</scope>
    <source>
        <strain evidence="12 13">RHA_55</strain>
    </source>
</reference>
<organism evidence="12 13">
    <name type="scientific">Winogradskyella sediminis</name>
    <dbReference type="NCBI Taxonomy" id="1382466"/>
    <lineage>
        <taxon>Bacteria</taxon>
        <taxon>Pseudomonadati</taxon>
        <taxon>Bacteroidota</taxon>
        <taxon>Flavobacteriia</taxon>
        <taxon>Flavobacteriales</taxon>
        <taxon>Flavobacteriaceae</taxon>
        <taxon>Winogradskyella</taxon>
    </lineage>
</organism>
<dbReference type="PIRSF" id="PIRSF000498">
    <property type="entry name" value="Riboflavin_syn_A"/>
    <property type="match status" value="1"/>
</dbReference>
<dbReference type="EMBL" id="LT629774">
    <property type="protein sequence ID" value="SDS38112.1"/>
    <property type="molecule type" value="Genomic_DNA"/>
</dbReference>
<keyword evidence="13" id="KW-1185">Reference proteome</keyword>
<evidence type="ECO:0000256" key="3">
    <source>
        <dbReference type="ARBA" id="ARBA00004887"/>
    </source>
</evidence>
<dbReference type="AlphaFoldDB" id="A0A1H1RR54"/>
<evidence type="ECO:0000256" key="5">
    <source>
        <dbReference type="ARBA" id="ARBA00013950"/>
    </source>
</evidence>
<evidence type="ECO:0000313" key="12">
    <source>
        <dbReference type="EMBL" id="SDS38112.1"/>
    </source>
</evidence>
<feature type="repeat" description="Lumazine-binding" evidence="10">
    <location>
        <begin position="1"/>
        <end position="95"/>
    </location>
</feature>
<dbReference type="InterPro" id="IPR023366">
    <property type="entry name" value="ATP_synth_asu-like_sf"/>
</dbReference>
<dbReference type="RefSeq" id="WP_092445736.1">
    <property type="nucleotide sequence ID" value="NZ_JBLXAG010000002.1"/>
</dbReference>
<gene>
    <name evidence="12" type="ORF">SAMN04489797_1478</name>
</gene>
<dbReference type="Pfam" id="PF00677">
    <property type="entry name" value="Lum_binding"/>
    <property type="match status" value="2"/>
</dbReference>
<proteinExistence type="predicted"/>
<evidence type="ECO:0000313" key="13">
    <source>
        <dbReference type="Proteomes" id="UP000198963"/>
    </source>
</evidence>
<dbReference type="InterPro" id="IPR001783">
    <property type="entry name" value="Lumazine-bd"/>
</dbReference>
<dbReference type="CDD" id="cd00402">
    <property type="entry name" value="Riboflavin_synthase_like"/>
    <property type="match status" value="1"/>
</dbReference>